<dbReference type="AlphaFoldDB" id="A0A081L891"/>
<organism evidence="1 2">
    <name type="scientific">Bacillus zhangzhouensis</name>
    <dbReference type="NCBI Taxonomy" id="1178540"/>
    <lineage>
        <taxon>Bacteria</taxon>
        <taxon>Bacillati</taxon>
        <taxon>Bacillota</taxon>
        <taxon>Bacilli</taxon>
        <taxon>Bacillales</taxon>
        <taxon>Bacillaceae</taxon>
        <taxon>Bacillus</taxon>
    </lineage>
</organism>
<evidence type="ECO:0000313" key="1">
    <source>
        <dbReference type="EMBL" id="KEP25467.1"/>
    </source>
</evidence>
<dbReference type="eggNOG" id="ENOG5030CJB">
    <property type="taxonomic scope" value="Bacteria"/>
</dbReference>
<dbReference type="RefSeq" id="WP_034323865.1">
    <property type="nucleotide sequence ID" value="NZ_JAVIKA010000001.1"/>
</dbReference>
<dbReference type="Proteomes" id="UP000028091">
    <property type="component" value="Unassembled WGS sequence"/>
</dbReference>
<reference evidence="1 2" key="1">
    <citation type="submission" date="2012-09" db="EMBL/GenBank/DDBJ databases">
        <title>Genome Sequence of Bacillus sp. DW5-4.</title>
        <authorList>
            <person name="Lai Q."/>
            <person name="Liu Y."/>
            <person name="Shao Z."/>
        </authorList>
    </citation>
    <scope>NUCLEOTIDE SEQUENCE [LARGE SCALE GENOMIC DNA]</scope>
    <source>
        <strain evidence="1 2">DW5-4</strain>
    </source>
</reference>
<dbReference type="EMBL" id="JOTP01000022">
    <property type="protein sequence ID" value="KEP25467.1"/>
    <property type="molecule type" value="Genomic_DNA"/>
</dbReference>
<sequence>MINQNKPPSDAQRFLQNVSARRSMSVFENQSAPHTQSQSPEEIAAIQAIRREGQRKDLKRLLKLRLHDELANTRVHLEYQLSKTEDMLNQTTIVKQHLSQHLKGQAISELEERIQRLQQMPVYDDIKDAIDSIRIK</sequence>
<comment type="caution">
    <text evidence="1">The sequence shown here is derived from an EMBL/GenBank/DDBJ whole genome shotgun (WGS) entry which is preliminary data.</text>
</comment>
<accession>A0A081L891</accession>
<gene>
    <name evidence="1" type="ORF">BA70_08710</name>
</gene>
<name>A0A081L891_9BACI</name>
<protein>
    <submittedName>
        <fullName evidence="1">Uncharacterized protein</fullName>
    </submittedName>
</protein>
<proteinExistence type="predicted"/>
<dbReference type="OrthoDB" id="2866960at2"/>
<keyword evidence="2" id="KW-1185">Reference proteome</keyword>
<evidence type="ECO:0000313" key="2">
    <source>
        <dbReference type="Proteomes" id="UP000028091"/>
    </source>
</evidence>